<feature type="region of interest" description="Disordered" evidence="11">
    <location>
        <begin position="604"/>
        <end position="662"/>
    </location>
</feature>
<feature type="domain" description="HAMP" evidence="14">
    <location>
        <begin position="263"/>
        <end position="316"/>
    </location>
</feature>
<name>A0A080N2S1_9BIFI</name>
<dbReference type="EC" id="2.7.13.3" evidence="3"/>
<feature type="transmembrane region" description="Helical" evidence="12">
    <location>
        <begin position="243"/>
        <end position="262"/>
    </location>
</feature>
<gene>
    <name evidence="15" type="ORF">BBOMB_0675</name>
</gene>
<dbReference type="SUPFAM" id="SSF158472">
    <property type="entry name" value="HAMP domain-like"/>
    <property type="match status" value="1"/>
</dbReference>
<dbReference type="Gene3D" id="6.10.340.10">
    <property type="match status" value="1"/>
</dbReference>
<organism evidence="15 16">
    <name type="scientific">Bifidobacterium bombi DSM 19703</name>
    <dbReference type="NCBI Taxonomy" id="1341695"/>
    <lineage>
        <taxon>Bacteria</taxon>
        <taxon>Bacillati</taxon>
        <taxon>Actinomycetota</taxon>
        <taxon>Actinomycetes</taxon>
        <taxon>Bifidobacteriales</taxon>
        <taxon>Bifidobacteriaceae</taxon>
        <taxon>Bifidobacterium</taxon>
    </lineage>
</organism>
<dbReference type="PANTHER" id="PTHR45436">
    <property type="entry name" value="SENSOR HISTIDINE KINASE YKOH"/>
    <property type="match status" value="1"/>
</dbReference>
<dbReference type="Gene3D" id="1.10.287.130">
    <property type="match status" value="1"/>
</dbReference>
<dbReference type="InterPro" id="IPR005467">
    <property type="entry name" value="His_kinase_dom"/>
</dbReference>
<evidence type="ECO:0000256" key="7">
    <source>
        <dbReference type="ARBA" id="ARBA00022777"/>
    </source>
</evidence>
<feature type="compositionally biased region" description="Basic and acidic residues" evidence="11">
    <location>
        <begin position="653"/>
        <end position="662"/>
    </location>
</feature>
<dbReference type="InterPro" id="IPR004358">
    <property type="entry name" value="Sig_transdc_His_kin-like_C"/>
</dbReference>
<evidence type="ECO:0000256" key="8">
    <source>
        <dbReference type="ARBA" id="ARBA00022989"/>
    </source>
</evidence>
<keyword evidence="7 15" id="KW-0418">Kinase</keyword>
<dbReference type="SUPFAM" id="SSF47384">
    <property type="entry name" value="Homodimeric domain of signal transducing histidine kinase"/>
    <property type="match status" value="1"/>
</dbReference>
<dbReference type="PANTHER" id="PTHR45436:SF5">
    <property type="entry name" value="SENSOR HISTIDINE KINASE TRCS"/>
    <property type="match status" value="1"/>
</dbReference>
<dbReference type="RefSeq" id="WP_081867261.1">
    <property type="nucleotide sequence ID" value="NZ_ATLK01000001.1"/>
</dbReference>
<dbReference type="EMBL" id="ATLK01000001">
    <property type="protein sequence ID" value="KFF31328.1"/>
    <property type="molecule type" value="Genomic_DNA"/>
</dbReference>
<dbReference type="GO" id="GO:0005886">
    <property type="term" value="C:plasma membrane"/>
    <property type="evidence" value="ECO:0007669"/>
    <property type="project" value="UniProtKB-SubCell"/>
</dbReference>
<dbReference type="STRING" id="1341695.BBOMB_0675"/>
<dbReference type="CDD" id="cd06225">
    <property type="entry name" value="HAMP"/>
    <property type="match status" value="1"/>
</dbReference>
<dbReference type="PROSITE" id="PS50109">
    <property type="entry name" value="HIS_KIN"/>
    <property type="match status" value="1"/>
</dbReference>
<feature type="region of interest" description="Disordered" evidence="11">
    <location>
        <begin position="1"/>
        <end position="39"/>
    </location>
</feature>
<keyword evidence="9" id="KW-0902">Two-component regulatory system</keyword>
<dbReference type="PRINTS" id="PR00344">
    <property type="entry name" value="BCTRLSENSOR"/>
</dbReference>
<dbReference type="InterPro" id="IPR036890">
    <property type="entry name" value="HATPase_C_sf"/>
</dbReference>
<feature type="transmembrane region" description="Helical" evidence="12">
    <location>
        <begin position="62"/>
        <end position="85"/>
    </location>
</feature>
<evidence type="ECO:0000256" key="3">
    <source>
        <dbReference type="ARBA" id="ARBA00012438"/>
    </source>
</evidence>
<dbReference type="PROSITE" id="PS50885">
    <property type="entry name" value="HAMP"/>
    <property type="match status" value="1"/>
</dbReference>
<comment type="caution">
    <text evidence="15">The sequence shown here is derived from an EMBL/GenBank/DDBJ whole genome shotgun (WGS) entry which is preliminary data.</text>
</comment>
<dbReference type="Gene3D" id="3.30.565.10">
    <property type="entry name" value="Histidine kinase-like ATPase, C-terminal domain"/>
    <property type="match status" value="1"/>
</dbReference>
<comment type="catalytic activity">
    <reaction evidence="1">
        <text>ATP + protein L-histidine = ADP + protein N-phospho-L-histidine.</text>
        <dbReference type="EC" id="2.7.13.3"/>
    </reaction>
</comment>
<reference evidence="15 16" key="1">
    <citation type="journal article" date="2014" name="Appl. Environ. Microbiol.">
        <title>Genomic encyclopedia of type strains of the genus Bifidobacterium.</title>
        <authorList>
            <person name="Milani C."/>
            <person name="Lugli G.A."/>
            <person name="Duranti S."/>
            <person name="Turroni F."/>
            <person name="Bottacini F."/>
            <person name="Mangifesta M."/>
            <person name="Sanchez B."/>
            <person name="Viappiani A."/>
            <person name="Mancabelli L."/>
            <person name="Taminiau B."/>
            <person name="Delcenserie V."/>
            <person name="Barrangou R."/>
            <person name="Margolles A."/>
            <person name="van Sinderen D."/>
            <person name="Ventura M."/>
        </authorList>
    </citation>
    <scope>NUCLEOTIDE SEQUENCE [LARGE SCALE GENOMIC DNA]</scope>
    <source>
        <strain evidence="15 16">DSM 19703</strain>
    </source>
</reference>
<dbReference type="Pfam" id="PF02518">
    <property type="entry name" value="HATPase_c"/>
    <property type="match status" value="1"/>
</dbReference>
<dbReference type="InterPro" id="IPR003594">
    <property type="entry name" value="HATPase_dom"/>
</dbReference>
<evidence type="ECO:0000256" key="12">
    <source>
        <dbReference type="SAM" id="Phobius"/>
    </source>
</evidence>
<dbReference type="InterPro" id="IPR050428">
    <property type="entry name" value="TCS_sensor_his_kinase"/>
</dbReference>
<evidence type="ECO:0000259" key="13">
    <source>
        <dbReference type="PROSITE" id="PS50109"/>
    </source>
</evidence>
<dbReference type="eggNOG" id="COG5002">
    <property type="taxonomic scope" value="Bacteria"/>
</dbReference>
<dbReference type="Proteomes" id="UP000028730">
    <property type="component" value="Unassembled WGS sequence"/>
</dbReference>
<dbReference type="CDD" id="cd00082">
    <property type="entry name" value="HisKA"/>
    <property type="match status" value="1"/>
</dbReference>
<keyword evidence="8 12" id="KW-1133">Transmembrane helix</keyword>
<dbReference type="InterPro" id="IPR003661">
    <property type="entry name" value="HisK_dim/P_dom"/>
</dbReference>
<evidence type="ECO:0000256" key="2">
    <source>
        <dbReference type="ARBA" id="ARBA00004236"/>
    </source>
</evidence>
<dbReference type="eggNOG" id="COG3850">
    <property type="taxonomic scope" value="Bacteria"/>
</dbReference>
<dbReference type="SMART" id="SM00304">
    <property type="entry name" value="HAMP"/>
    <property type="match status" value="1"/>
</dbReference>
<evidence type="ECO:0000256" key="9">
    <source>
        <dbReference type="ARBA" id="ARBA00023012"/>
    </source>
</evidence>
<keyword evidence="6 12" id="KW-0812">Transmembrane</keyword>
<dbReference type="InterPro" id="IPR003660">
    <property type="entry name" value="HAMP_dom"/>
</dbReference>
<keyword evidence="4" id="KW-0597">Phosphoprotein</keyword>
<dbReference type="OrthoDB" id="9786919at2"/>
<feature type="compositionally biased region" description="Basic and acidic residues" evidence="11">
    <location>
        <begin position="635"/>
        <end position="646"/>
    </location>
</feature>
<evidence type="ECO:0000313" key="16">
    <source>
        <dbReference type="Proteomes" id="UP000028730"/>
    </source>
</evidence>
<proteinExistence type="predicted"/>
<dbReference type="SUPFAM" id="SSF55874">
    <property type="entry name" value="ATPase domain of HSP90 chaperone/DNA topoisomerase II/histidine kinase"/>
    <property type="match status" value="1"/>
</dbReference>
<dbReference type="GO" id="GO:0000155">
    <property type="term" value="F:phosphorelay sensor kinase activity"/>
    <property type="evidence" value="ECO:0007669"/>
    <property type="project" value="InterPro"/>
</dbReference>
<feature type="compositionally biased region" description="Acidic residues" evidence="11">
    <location>
        <begin position="21"/>
        <end position="31"/>
    </location>
</feature>
<keyword evidence="16" id="KW-1185">Reference proteome</keyword>
<evidence type="ECO:0000313" key="15">
    <source>
        <dbReference type="EMBL" id="KFF31328.1"/>
    </source>
</evidence>
<dbReference type="AlphaFoldDB" id="A0A080N2S1"/>
<dbReference type="InterPro" id="IPR036097">
    <property type="entry name" value="HisK_dim/P_sf"/>
</dbReference>
<dbReference type="SMART" id="SM00388">
    <property type="entry name" value="HisKA"/>
    <property type="match status" value="1"/>
</dbReference>
<evidence type="ECO:0000256" key="10">
    <source>
        <dbReference type="ARBA" id="ARBA00023136"/>
    </source>
</evidence>
<dbReference type="Pfam" id="PF00512">
    <property type="entry name" value="HisKA"/>
    <property type="match status" value="1"/>
</dbReference>
<dbReference type="SMART" id="SM00387">
    <property type="entry name" value="HATPase_c"/>
    <property type="match status" value="1"/>
</dbReference>
<dbReference type="FunFam" id="1.10.287.130:FF:000001">
    <property type="entry name" value="Two-component sensor histidine kinase"/>
    <property type="match status" value="1"/>
</dbReference>
<dbReference type="Pfam" id="PF00672">
    <property type="entry name" value="HAMP"/>
    <property type="match status" value="1"/>
</dbReference>
<evidence type="ECO:0000256" key="11">
    <source>
        <dbReference type="SAM" id="MobiDB-lite"/>
    </source>
</evidence>
<keyword evidence="10 12" id="KW-0472">Membrane</keyword>
<evidence type="ECO:0000256" key="5">
    <source>
        <dbReference type="ARBA" id="ARBA00022679"/>
    </source>
</evidence>
<sequence>MAIAHGDGVQDDEAGAYNVDDTTDEGFDESTDGAGDSRNSVGRSFWSKLHRVFLRHIDGIPLITKLVACILVLLAIGTFGISFAIRQLVGNYLLDKADIQLRDQAPLIYNSARWLDERQDDEGGSGIPNDYFMQYRDVHNQIVYTPLVPVLKGGVVSEPKLPANGTMKGVELGRPFTTPSRLVNVPAGADAATLERAQAPWRVLALARQDRDDGGNLVVSQVVYIGISLSDQIDVVRTLTQDAVYVSIAIILIGATLGTVLVRRTLEPLKRIEKTAAKIAAGDLSQRVPSAPQNTEVGSLAASLNVMLARIESSFREQQDTTNKMKRFVSDASHELRTPLAAIQGYAELYTMQRGLPGALERADDSIGHIKASSSRMSVLVEDLLSLARLDEGRGVDITQLVRLDRVFEDSADDLHALDPERDITKCALRTVPRSGSSPARLAFERGEFPEIEIRGDGSRLRQVFTNIVGNIHRYTTPDSPVEVALGEIVTTMGPESIQRLRPTVKSLQRILESSGPLEGTPGRHYAIAAIADHGPGVPLDQQPQIFERFYTADPSRARLKGGTGLGMSIVQSVVRAHHGFVCASTTPGGGLTLTIILPMGDRDGSTEQGVGQNRKANKASKAPWRQKGSKSMKTAKDSTASKERSTGAGEVGKGDDATRTR</sequence>
<comment type="subcellular location">
    <subcellularLocation>
        <location evidence="2">Cell membrane</location>
    </subcellularLocation>
</comment>
<evidence type="ECO:0000259" key="14">
    <source>
        <dbReference type="PROSITE" id="PS50885"/>
    </source>
</evidence>
<evidence type="ECO:0000256" key="1">
    <source>
        <dbReference type="ARBA" id="ARBA00000085"/>
    </source>
</evidence>
<keyword evidence="5 15" id="KW-0808">Transferase</keyword>
<feature type="domain" description="Histidine kinase" evidence="13">
    <location>
        <begin position="331"/>
        <end position="602"/>
    </location>
</feature>
<evidence type="ECO:0000256" key="4">
    <source>
        <dbReference type="ARBA" id="ARBA00022553"/>
    </source>
</evidence>
<dbReference type="CDD" id="cd00075">
    <property type="entry name" value="HATPase"/>
    <property type="match status" value="1"/>
</dbReference>
<protein>
    <recommendedName>
        <fullName evidence="3">histidine kinase</fullName>
        <ecNumber evidence="3">2.7.13.3</ecNumber>
    </recommendedName>
</protein>
<accession>A0A080N2S1</accession>
<evidence type="ECO:0000256" key="6">
    <source>
        <dbReference type="ARBA" id="ARBA00022692"/>
    </source>
</evidence>